<gene>
    <name evidence="2" type="ORF">E1267_26435</name>
</gene>
<proteinExistence type="predicted"/>
<name>A0A4R4N3S1_9ACTN</name>
<dbReference type="Pfam" id="PF15644">
    <property type="entry name" value="Gln_amidase"/>
    <property type="match status" value="1"/>
</dbReference>
<keyword evidence="3" id="KW-1185">Reference proteome</keyword>
<dbReference type="InterPro" id="IPR028908">
    <property type="entry name" value="Tox-PL_dom"/>
</dbReference>
<organism evidence="2 3">
    <name type="scientific">Nonomuraea longispora</name>
    <dbReference type="NCBI Taxonomy" id="1848320"/>
    <lineage>
        <taxon>Bacteria</taxon>
        <taxon>Bacillati</taxon>
        <taxon>Actinomycetota</taxon>
        <taxon>Actinomycetes</taxon>
        <taxon>Streptosporangiales</taxon>
        <taxon>Streptosporangiaceae</taxon>
        <taxon>Nonomuraea</taxon>
    </lineage>
</organism>
<sequence>MSKSDRLADLGLFRSAAIFFPNVRKLASFPGHEFRPGGMEKLFSGKMGHREIQALQESYEATRKELNAMPGGIPRTADDVRRILPHINPLEYKRNCTEASMAVDDVLAGRAAVAGNSRHTNVLPDRFVDSNGKPVGGKIDGAASNTDGFERELLDAGPGSRGILWMARSNGDGHSANMANLDGQVYRIDGQLSGYLKGPDGARLPVILDNKQWGILNKDAGGDFEFFKLFRTDS</sequence>
<dbReference type="Proteomes" id="UP000295157">
    <property type="component" value="Unassembled WGS sequence"/>
</dbReference>
<reference evidence="2 3" key="1">
    <citation type="submission" date="2019-02" db="EMBL/GenBank/DDBJ databases">
        <title>Draft genome sequences of novel Actinobacteria.</title>
        <authorList>
            <person name="Sahin N."/>
            <person name="Ay H."/>
            <person name="Saygin H."/>
        </authorList>
    </citation>
    <scope>NUCLEOTIDE SEQUENCE [LARGE SCALE GENOMIC DNA]</scope>
    <source>
        <strain evidence="2 3">KC201</strain>
    </source>
</reference>
<protein>
    <recommendedName>
        <fullName evidence="1">Tox-PL domain-containing protein</fullName>
    </recommendedName>
</protein>
<comment type="caution">
    <text evidence="2">The sequence shown here is derived from an EMBL/GenBank/DDBJ whole genome shotgun (WGS) entry which is preliminary data.</text>
</comment>
<dbReference type="AlphaFoldDB" id="A0A4R4N3S1"/>
<feature type="domain" description="Tox-PL" evidence="1">
    <location>
        <begin position="95"/>
        <end position="191"/>
    </location>
</feature>
<dbReference type="OrthoDB" id="3917849at2"/>
<accession>A0A4R4N3S1</accession>
<dbReference type="EMBL" id="SMJZ01000113">
    <property type="protein sequence ID" value="TDC03368.1"/>
    <property type="molecule type" value="Genomic_DNA"/>
</dbReference>
<evidence type="ECO:0000313" key="3">
    <source>
        <dbReference type="Proteomes" id="UP000295157"/>
    </source>
</evidence>
<evidence type="ECO:0000313" key="2">
    <source>
        <dbReference type="EMBL" id="TDC03368.1"/>
    </source>
</evidence>
<evidence type="ECO:0000259" key="1">
    <source>
        <dbReference type="Pfam" id="PF15644"/>
    </source>
</evidence>